<dbReference type="PROSITE" id="PS50977">
    <property type="entry name" value="HTH_TETR_2"/>
    <property type="match status" value="1"/>
</dbReference>
<keyword evidence="1" id="KW-0805">Transcription regulation</keyword>
<evidence type="ECO:0000256" key="3">
    <source>
        <dbReference type="ARBA" id="ARBA00023163"/>
    </source>
</evidence>
<keyword evidence="3" id="KW-0804">Transcription</keyword>
<dbReference type="Pfam" id="PF00440">
    <property type="entry name" value="TetR_N"/>
    <property type="match status" value="1"/>
</dbReference>
<dbReference type="RefSeq" id="WP_306827687.1">
    <property type="nucleotide sequence ID" value="NZ_JAUSRA010000001.1"/>
</dbReference>
<reference evidence="6 7" key="1">
    <citation type="submission" date="2023-07" db="EMBL/GenBank/DDBJ databases">
        <title>Sequencing the genomes of 1000 actinobacteria strains.</title>
        <authorList>
            <person name="Klenk H.-P."/>
        </authorList>
    </citation>
    <scope>NUCLEOTIDE SEQUENCE [LARGE SCALE GENOMIC DNA]</scope>
    <source>
        <strain evidence="6 7">DSM 44710</strain>
    </source>
</reference>
<dbReference type="Gene3D" id="1.10.357.10">
    <property type="entry name" value="Tetracycline Repressor, domain 2"/>
    <property type="match status" value="1"/>
</dbReference>
<evidence type="ECO:0000313" key="6">
    <source>
        <dbReference type="EMBL" id="MDP9792802.1"/>
    </source>
</evidence>
<protein>
    <submittedName>
        <fullName evidence="6">AcrR family transcriptional regulator</fullName>
    </submittedName>
</protein>
<dbReference type="InterPro" id="IPR001647">
    <property type="entry name" value="HTH_TetR"/>
</dbReference>
<feature type="DNA-binding region" description="H-T-H motif" evidence="4">
    <location>
        <begin position="32"/>
        <end position="51"/>
    </location>
</feature>
<name>A0ABT9MMZ6_9ACTN</name>
<dbReference type="InterPro" id="IPR049445">
    <property type="entry name" value="TetR_SbtR-like_C"/>
</dbReference>
<evidence type="ECO:0000256" key="2">
    <source>
        <dbReference type="ARBA" id="ARBA00023125"/>
    </source>
</evidence>
<dbReference type="SUPFAM" id="SSF48498">
    <property type="entry name" value="Tetracyclin repressor-like, C-terminal domain"/>
    <property type="match status" value="1"/>
</dbReference>
<dbReference type="Pfam" id="PF21597">
    <property type="entry name" value="TetR_C_43"/>
    <property type="match status" value="1"/>
</dbReference>
<dbReference type="Proteomes" id="UP001240984">
    <property type="component" value="Unassembled WGS sequence"/>
</dbReference>
<dbReference type="PANTHER" id="PTHR30055:SF234">
    <property type="entry name" value="HTH-TYPE TRANSCRIPTIONAL REGULATOR BETI"/>
    <property type="match status" value="1"/>
</dbReference>
<proteinExistence type="predicted"/>
<feature type="domain" description="HTH tetR-type" evidence="5">
    <location>
        <begin position="11"/>
        <end position="69"/>
    </location>
</feature>
<evidence type="ECO:0000256" key="4">
    <source>
        <dbReference type="PROSITE-ProRule" id="PRU00335"/>
    </source>
</evidence>
<gene>
    <name evidence="6" type="ORF">J2S43_001314</name>
</gene>
<comment type="caution">
    <text evidence="6">The sequence shown here is derived from an EMBL/GenBank/DDBJ whole genome shotgun (WGS) entry which is preliminary data.</text>
</comment>
<evidence type="ECO:0000313" key="7">
    <source>
        <dbReference type="Proteomes" id="UP001240984"/>
    </source>
</evidence>
<evidence type="ECO:0000256" key="1">
    <source>
        <dbReference type="ARBA" id="ARBA00023015"/>
    </source>
</evidence>
<accession>A0ABT9MMZ6</accession>
<keyword evidence="7" id="KW-1185">Reference proteome</keyword>
<dbReference type="EMBL" id="JAUSRA010000001">
    <property type="protein sequence ID" value="MDP9792802.1"/>
    <property type="molecule type" value="Genomic_DNA"/>
</dbReference>
<dbReference type="InterPro" id="IPR009057">
    <property type="entry name" value="Homeodomain-like_sf"/>
</dbReference>
<keyword evidence="2 4" id="KW-0238">DNA-binding</keyword>
<dbReference type="InterPro" id="IPR036271">
    <property type="entry name" value="Tet_transcr_reg_TetR-rel_C_sf"/>
</dbReference>
<dbReference type="PANTHER" id="PTHR30055">
    <property type="entry name" value="HTH-TYPE TRANSCRIPTIONAL REGULATOR RUTR"/>
    <property type="match status" value="1"/>
</dbReference>
<sequence>MTTPPLRKDAARNWQRIVDTGRRFVDEGVPVQLNEVARAASVGVATVYRHFPTPEALLETIATPSLAALVAHAEHAAERDDPGDAFAGYLLALLDAQLDDASMQPALAAGSYVLPRTAELRARLDSLSGRLLDRAREAGQVRPEVTRADLLPLMCGVIYAVRVHPGAEARRAVTHRYLDVMLNGLRTP</sequence>
<dbReference type="InterPro" id="IPR050109">
    <property type="entry name" value="HTH-type_TetR-like_transc_reg"/>
</dbReference>
<dbReference type="SUPFAM" id="SSF46689">
    <property type="entry name" value="Homeodomain-like"/>
    <property type="match status" value="1"/>
</dbReference>
<organism evidence="6 7">
    <name type="scientific">Catenuloplanes nepalensis</name>
    <dbReference type="NCBI Taxonomy" id="587533"/>
    <lineage>
        <taxon>Bacteria</taxon>
        <taxon>Bacillati</taxon>
        <taxon>Actinomycetota</taxon>
        <taxon>Actinomycetes</taxon>
        <taxon>Micromonosporales</taxon>
        <taxon>Micromonosporaceae</taxon>
        <taxon>Catenuloplanes</taxon>
    </lineage>
</organism>
<evidence type="ECO:0000259" key="5">
    <source>
        <dbReference type="PROSITE" id="PS50977"/>
    </source>
</evidence>